<keyword evidence="2 4" id="KW-0472">Membrane</keyword>
<reference evidence="7" key="2">
    <citation type="submission" date="2025-08" db="UniProtKB">
        <authorList>
            <consortium name="Ensembl"/>
        </authorList>
    </citation>
    <scope>IDENTIFICATION</scope>
</reference>
<evidence type="ECO:0000313" key="8">
    <source>
        <dbReference type="Proteomes" id="UP000028760"/>
    </source>
</evidence>
<evidence type="ECO:0000313" key="7">
    <source>
        <dbReference type="Ensembl" id="ENSPFOP00000017044.2"/>
    </source>
</evidence>
<dbReference type="PROSITE" id="PS50835">
    <property type="entry name" value="IG_LIKE"/>
    <property type="match status" value="1"/>
</dbReference>
<reference evidence="7" key="3">
    <citation type="submission" date="2025-09" db="UniProtKB">
        <authorList>
            <consortium name="Ensembl"/>
        </authorList>
    </citation>
    <scope>IDENTIFICATION</scope>
</reference>
<evidence type="ECO:0000256" key="1">
    <source>
        <dbReference type="ARBA" id="ARBA00004370"/>
    </source>
</evidence>
<dbReference type="Gene3D" id="2.60.40.10">
    <property type="entry name" value="Immunoglobulins"/>
    <property type="match status" value="2"/>
</dbReference>
<dbReference type="Pfam" id="PF07686">
    <property type="entry name" value="V-set"/>
    <property type="match status" value="1"/>
</dbReference>
<keyword evidence="8" id="KW-1185">Reference proteome</keyword>
<dbReference type="GO" id="GO:0005102">
    <property type="term" value="F:signaling receptor binding"/>
    <property type="evidence" value="ECO:0007669"/>
    <property type="project" value="TreeGrafter"/>
</dbReference>
<evidence type="ECO:0000256" key="4">
    <source>
        <dbReference type="SAM" id="Phobius"/>
    </source>
</evidence>
<dbReference type="EMBL" id="AYCK01013080">
    <property type="status" value="NOT_ANNOTATED_CDS"/>
    <property type="molecule type" value="Genomic_DNA"/>
</dbReference>
<evidence type="ECO:0000256" key="5">
    <source>
        <dbReference type="SAM" id="SignalP"/>
    </source>
</evidence>
<dbReference type="Proteomes" id="UP000028760">
    <property type="component" value="Unassembled WGS sequence"/>
</dbReference>
<keyword evidence="4" id="KW-0812">Transmembrane</keyword>
<dbReference type="AlphaFoldDB" id="A0A087YG91"/>
<keyword evidence="5" id="KW-0732">Signal</keyword>
<accession>A0A087YG91</accession>
<dbReference type="PANTHER" id="PTHR24100">
    <property type="entry name" value="BUTYROPHILIN"/>
    <property type="match status" value="1"/>
</dbReference>
<dbReference type="InterPro" id="IPR036179">
    <property type="entry name" value="Ig-like_dom_sf"/>
</dbReference>
<dbReference type="GeneTree" id="ENSGT00990000204870"/>
<protein>
    <recommendedName>
        <fullName evidence="6">Ig-like domain-containing protein</fullName>
    </recommendedName>
</protein>
<feature type="transmembrane region" description="Helical" evidence="4">
    <location>
        <begin position="256"/>
        <end position="275"/>
    </location>
</feature>
<dbReference type="InterPro" id="IPR050504">
    <property type="entry name" value="IgSF_BTN/MOG"/>
</dbReference>
<proteinExistence type="predicted"/>
<dbReference type="STRING" id="48698.ENSPFOP00000017044"/>
<dbReference type="PANTHER" id="PTHR24100:SF151">
    <property type="entry name" value="ICOS LIGAND"/>
    <property type="match status" value="1"/>
</dbReference>
<dbReference type="OMA" id="VENDPCC"/>
<dbReference type="InterPro" id="IPR007110">
    <property type="entry name" value="Ig-like_dom"/>
</dbReference>
<dbReference type="GO" id="GO:0009897">
    <property type="term" value="C:external side of plasma membrane"/>
    <property type="evidence" value="ECO:0007669"/>
    <property type="project" value="TreeGrafter"/>
</dbReference>
<feature type="chain" id="PRO_5001834491" description="Ig-like domain-containing protein" evidence="5">
    <location>
        <begin position="30"/>
        <end position="300"/>
    </location>
</feature>
<name>A0A087YG91_POEFO</name>
<dbReference type="Ensembl" id="ENSPFOT00000017066.2">
    <property type="protein sequence ID" value="ENSPFOP00000017044.2"/>
    <property type="gene ID" value="ENSPFOG00000016984.2"/>
</dbReference>
<organism evidence="7 8">
    <name type="scientific">Poecilia formosa</name>
    <name type="common">Amazon molly</name>
    <name type="synonym">Limia formosa</name>
    <dbReference type="NCBI Taxonomy" id="48698"/>
    <lineage>
        <taxon>Eukaryota</taxon>
        <taxon>Metazoa</taxon>
        <taxon>Chordata</taxon>
        <taxon>Craniata</taxon>
        <taxon>Vertebrata</taxon>
        <taxon>Euteleostomi</taxon>
        <taxon>Actinopterygii</taxon>
        <taxon>Neopterygii</taxon>
        <taxon>Teleostei</taxon>
        <taxon>Neoteleostei</taxon>
        <taxon>Acanthomorphata</taxon>
        <taxon>Ovalentaria</taxon>
        <taxon>Atherinomorphae</taxon>
        <taxon>Cyprinodontiformes</taxon>
        <taxon>Poeciliidae</taxon>
        <taxon>Poeciliinae</taxon>
        <taxon>Poecilia</taxon>
    </lineage>
</organism>
<evidence type="ECO:0000256" key="3">
    <source>
        <dbReference type="ARBA" id="ARBA00023319"/>
    </source>
</evidence>
<feature type="signal peptide" evidence="5">
    <location>
        <begin position="1"/>
        <end position="29"/>
    </location>
</feature>
<dbReference type="InterPro" id="IPR013106">
    <property type="entry name" value="Ig_V-set"/>
</dbReference>
<reference evidence="8" key="1">
    <citation type="submission" date="2013-10" db="EMBL/GenBank/DDBJ databases">
        <authorList>
            <person name="Schartl M."/>
            <person name="Warren W."/>
        </authorList>
    </citation>
    <scope>NUCLEOTIDE SEQUENCE [LARGE SCALE GENOMIC DNA]</scope>
    <source>
        <strain evidence="8">female</strain>
    </source>
</reference>
<keyword evidence="4" id="KW-1133">Transmembrane helix</keyword>
<comment type="subcellular location">
    <subcellularLocation>
        <location evidence="1">Membrane</location>
    </subcellularLocation>
</comment>
<keyword evidence="3" id="KW-0393">Immunoglobulin domain</keyword>
<dbReference type="InterPro" id="IPR013783">
    <property type="entry name" value="Ig-like_fold"/>
</dbReference>
<evidence type="ECO:0000256" key="2">
    <source>
        <dbReference type="ARBA" id="ARBA00023136"/>
    </source>
</evidence>
<dbReference type="GO" id="GO:0001817">
    <property type="term" value="P:regulation of cytokine production"/>
    <property type="evidence" value="ECO:0007669"/>
    <property type="project" value="TreeGrafter"/>
</dbReference>
<feature type="domain" description="Ig-like" evidence="6">
    <location>
        <begin position="36"/>
        <end position="133"/>
    </location>
</feature>
<dbReference type="SUPFAM" id="SSF48726">
    <property type="entry name" value="Immunoglobulin"/>
    <property type="match status" value="1"/>
</dbReference>
<dbReference type="GO" id="GO:0050852">
    <property type="term" value="P:T cell receptor signaling pathway"/>
    <property type="evidence" value="ECO:0007669"/>
    <property type="project" value="TreeGrafter"/>
</dbReference>
<evidence type="ECO:0000259" key="6">
    <source>
        <dbReference type="PROSITE" id="PS50835"/>
    </source>
</evidence>
<sequence>MIKRQITAAMELLLSMSFCLLTFTGKSLGDEIELFATEDSDIILPCSPIGKEDLTQQLFDWKKNDKEVFLYDKGKHYNEGKMGQNEYFKNRVEFFQDQLQFGNASIRISKTKQDDSGIYSCEFPNLQPEQKFYIKLVVDCILKDRTNDTERKCGSCPKPSLSILKEVNGGMLVQCEAHGAYPEPKMELHDSADVSIVPVNITNPSNGKYIILQAFVTKRDEYHCVMKQEGICHQIYSTRTLVPVASGYDKGLIHGLLYGVIGVAVVVGVLLYFLWWHRRSSGKPYDKTNTSSVDEALKST</sequence>